<dbReference type="AlphaFoldDB" id="A0A1F8AU72"/>
<keyword evidence="1" id="KW-1133">Transmembrane helix</keyword>
<comment type="caution">
    <text evidence="2">The sequence shown here is derived from an EMBL/GenBank/DDBJ whole genome shotgun (WGS) entry which is preliminary data.</text>
</comment>
<keyword evidence="1" id="KW-0812">Transmembrane</keyword>
<proteinExistence type="predicted"/>
<evidence type="ECO:0000313" key="2">
    <source>
        <dbReference type="EMBL" id="OGM55049.1"/>
    </source>
</evidence>
<name>A0A1F8AU72_9BACT</name>
<organism evidence="2 3">
    <name type="scientific">Candidatus Woesebacteria bacterium RIFCSPHIGHO2_12_FULL_42_9</name>
    <dbReference type="NCBI Taxonomy" id="1802511"/>
    <lineage>
        <taxon>Bacteria</taxon>
        <taxon>Candidatus Woeseibacteriota</taxon>
    </lineage>
</organism>
<dbReference type="EMBL" id="MGGX01000027">
    <property type="protein sequence ID" value="OGM55049.1"/>
    <property type="molecule type" value="Genomic_DNA"/>
</dbReference>
<dbReference type="STRING" id="1802511.A3E15_03100"/>
<dbReference type="Proteomes" id="UP000177794">
    <property type="component" value="Unassembled WGS sequence"/>
</dbReference>
<protein>
    <recommendedName>
        <fullName evidence="4">POTRA domain-containing protein</fullName>
    </recommendedName>
</protein>
<gene>
    <name evidence="2" type="ORF">A3E15_03100</name>
</gene>
<evidence type="ECO:0008006" key="4">
    <source>
        <dbReference type="Google" id="ProtNLM"/>
    </source>
</evidence>
<evidence type="ECO:0000256" key="1">
    <source>
        <dbReference type="SAM" id="Phobius"/>
    </source>
</evidence>
<evidence type="ECO:0000313" key="3">
    <source>
        <dbReference type="Proteomes" id="UP000177794"/>
    </source>
</evidence>
<accession>A0A1F8AU72</accession>
<keyword evidence="1" id="KW-0472">Membrane</keyword>
<sequence length="225" mass="24971">MNVTTKLSLGLVIIIVTLVIIFVPKVLKVGDIACESQFGPCSQILVERLDMLEGKPIGDSRKQISEILTSEVLVKDFSVQILLPNRLQVNLLERKSKFALKVQSSDSLALADEEGYIVGIESQSNLPQLVVDSAPGNVGEKVSDENLFAMQIVSDLFSFYQVREGKVSEGNLQVELKGKIRVIFPLEGDRSVLISSLELVLKRYDDAGDVPREIDLRYKNPVIRE</sequence>
<reference evidence="2 3" key="1">
    <citation type="journal article" date="2016" name="Nat. Commun.">
        <title>Thousands of microbial genomes shed light on interconnected biogeochemical processes in an aquifer system.</title>
        <authorList>
            <person name="Anantharaman K."/>
            <person name="Brown C.T."/>
            <person name="Hug L.A."/>
            <person name="Sharon I."/>
            <person name="Castelle C.J."/>
            <person name="Probst A.J."/>
            <person name="Thomas B.C."/>
            <person name="Singh A."/>
            <person name="Wilkins M.J."/>
            <person name="Karaoz U."/>
            <person name="Brodie E.L."/>
            <person name="Williams K.H."/>
            <person name="Hubbard S.S."/>
            <person name="Banfield J.F."/>
        </authorList>
    </citation>
    <scope>NUCLEOTIDE SEQUENCE [LARGE SCALE GENOMIC DNA]</scope>
</reference>
<feature type="transmembrane region" description="Helical" evidence="1">
    <location>
        <begin position="7"/>
        <end position="27"/>
    </location>
</feature>